<dbReference type="PANTHER" id="PTHR12677">
    <property type="entry name" value="GOLGI APPARATUS MEMBRANE PROTEIN TVP38-RELATED"/>
    <property type="match status" value="1"/>
</dbReference>
<feature type="transmembrane region" description="Helical" evidence="7">
    <location>
        <begin position="185"/>
        <end position="204"/>
    </location>
</feature>
<evidence type="ECO:0000256" key="1">
    <source>
        <dbReference type="ARBA" id="ARBA00004651"/>
    </source>
</evidence>
<comment type="similarity">
    <text evidence="2 7">Belongs to the TVP38/TMEM64 family.</text>
</comment>
<feature type="transmembrane region" description="Helical" evidence="7">
    <location>
        <begin position="122"/>
        <end position="146"/>
    </location>
</feature>
<keyword evidence="10" id="KW-1185">Reference proteome</keyword>
<dbReference type="Proteomes" id="UP000597341">
    <property type="component" value="Unassembled WGS sequence"/>
</dbReference>
<dbReference type="PANTHER" id="PTHR12677:SF59">
    <property type="entry name" value="GOLGI APPARATUS MEMBRANE PROTEIN TVP38-RELATED"/>
    <property type="match status" value="1"/>
</dbReference>
<accession>A0ABQ3HR96</accession>
<comment type="subcellular location">
    <subcellularLocation>
        <location evidence="1 7">Cell membrane</location>
        <topology evidence="1 7">Multi-pass membrane protein</topology>
    </subcellularLocation>
</comment>
<evidence type="ECO:0000256" key="3">
    <source>
        <dbReference type="ARBA" id="ARBA00022475"/>
    </source>
</evidence>
<reference evidence="10" key="1">
    <citation type="journal article" date="2019" name="Int. J. Syst. Evol. Microbiol.">
        <title>The Global Catalogue of Microorganisms (GCM) 10K type strain sequencing project: providing services to taxonomists for standard genome sequencing and annotation.</title>
        <authorList>
            <consortium name="The Broad Institute Genomics Platform"/>
            <consortium name="The Broad Institute Genome Sequencing Center for Infectious Disease"/>
            <person name="Wu L."/>
            <person name="Ma J."/>
        </authorList>
    </citation>
    <scope>NUCLEOTIDE SEQUENCE [LARGE SCALE GENOMIC DNA]</scope>
    <source>
        <strain evidence="10">CGMCC 1.12791</strain>
    </source>
</reference>
<feature type="domain" description="VTT" evidence="8">
    <location>
        <begin position="63"/>
        <end position="178"/>
    </location>
</feature>
<evidence type="ECO:0000256" key="7">
    <source>
        <dbReference type="RuleBase" id="RU366058"/>
    </source>
</evidence>
<evidence type="ECO:0000259" key="8">
    <source>
        <dbReference type="Pfam" id="PF09335"/>
    </source>
</evidence>
<evidence type="ECO:0000256" key="5">
    <source>
        <dbReference type="ARBA" id="ARBA00022989"/>
    </source>
</evidence>
<keyword evidence="4 7" id="KW-0812">Transmembrane</keyword>
<keyword evidence="3 7" id="KW-1003">Cell membrane</keyword>
<feature type="transmembrane region" description="Helical" evidence="7">
    <location>
        <begin position="47"/>
        <end position="70"/>
    </location>
</feature>
<gene>
    <name evidence="9" type="ORF">GCM10011376_35720</name>
</gene>
<evidence type="ECO:0000313" key="10">
    <source>
        <dbReference type="Proteomes" id="UP000597341"/>
    </source>
</evidence>
<evidence type="ECO:0000256" key="4">
    <source>
        <dbReference type="ARBA" id="ARBA00022692"/>
    </source>
</evidence>
<evidence type="ECO:0000313" key="9">
    <source>
        <dbReference type="EMBL" id="GHE18962.1"/>
    </source>
</evidence>
<comment type="caution">
    <text evidence="9">The sequence shown here is derived from an EMBL/GenBank/DDBJ whole genome shotgun (WGS) entry which is preliminary data.</text>
</comment>
<dbReference type="RefSeq" id="WP_191280845.1">
    <property type="nucleotide sequence ID" value="NZ_BNAD01000015.1"/>
</dbReference>
<protein>
    <recommendedName>
        <fullName evidence="7">TVP38/TMEM64 family membrane protein</fullName>
    </recommendedName>
</protein>
<dbReference type="InterPro" id="IPR032816">
    <property type="entry name" value="VTT_dom"/>
</dbReference>
<dbReference type="Pfam" id="PF09335">
    <property type="entry name" value="VTT_dom"/>
    <property type="match status" value="1"/>
</dbReference>
<sequence>MSSRSDRPRLVALVLAFTAASVALHLSGWSGPEHLQALVESAGWAGAAVFVVGYALLVLVPSPASVLTILSGVLFGLWWGTLLAWAGALLGAFGGFLLGRRLGRPAVDRMLHGRLQDADQVLARHGLVAVLAVRLLPLFPFTPINYASGLLGVRLRDYVLGTAVGIVPGALAYAAVGASGADPRGIVIGVACLVVLTLFGGSVGRRLLASSTRPAPAPES</sequence>
<keyword evidence="6 7" id="KW-0472">Membrane</keyword>
<evidence type="ECO:0000256" key="6">
    <source>
        <dbReference type="ARBA" id="ARBA00023136"/>
    </source>
</evidence>
<dbReference type="EMBL" id="BNAD01000015">
    <property type="protein sequence ID" value="GHE18962.1"/>
    <property type="molecule type" value="Genomic_DNA"/>
</dbReference>
<dbReference type="InterPro" id="IPR015414">
    <property type="entry name" value="TMEM64"/>
</dbReference>
<proteinExistence type="inferred from homology"/>
<feature type="transmembrane region" description="Helical" evidence="7">
    <location>
        <begin position="158"/>
        <end position="179"/>
    </location>
</feature>
<feature type="transmembrane region" description="Helical" evidence="7">
    <location>
        <begin position="82"/>
        <end position="102"/>
    </location>
</feature>
<name>A0ABQ3HR96_9ACTN</name>
<organism evidence="9 10">
    <name type="scientific">Nocardioides flavus</name>
    <name type="common">ex Wang et al. 2016</name>
    <dbReference type="NCBI Taxonomy" id="2058780"/>
    <lineage>
        <taxon>Bacteria</taxon>
        <taxon>Bacillati</taxon>
        <taxon>Actinomycetota</taxon>
        <taxon>Actinomycetes</taxon>
        <taxon>Propionibacteriales</taxon>
        <taxon>Nocardioidaceae</taxon>
        <taxon>Nocardioides</taxon>
    </lineage>
</organism>
<evidence type="ECO:0000256" key="2">
    <source>
        <dbReference type="ARBA" id="ARBA00008640"/>
    </source>
</evidence>
<keyword evidence="5 7" id="KW-1133">Transmembrane helix</keyword>